<dbReference type="OrthoDB" id="2874394at2"/>
<accession>A0A2W2FMW0</accession>
<feature type="region of interest" description="Disordered" evidence="1">
    <location>
        <begin position="42"/>
        <end position="87"/>
    </location>
</feature>
<comment type="caution">
    <text evidence="2">The sequence shown here is derived from an EMBL/GenBank/DDBJ whole genome shotgun (WGS) entry which is preliminary data.</text>
</comment>
<protein>
    <submittedName>
        <fullName evidence="2">Uncharacterized protein</fullName>
    </submittedName>
</protein>
<name>A0A2W2FMW0_9ACTN</name>
<dbReference type="AlphaFoldDB" id="A0A2W2FMW0"/>
<gene>
    <name evidence="2" type="ORF">C1J01_02025</name>
</gene>
<evidence type="ECO:0000256" key="1">
    <source>
        <dbReference type="SAM" id="MobiDB-lite"/>
    </source>
</evidence>
<keyword evidence="3" id="KW-1185">Reference proteome</keyword>
<evidence type="ECO:0000313" key="2">
    <source>
        <dbReference type="EMBL" id="PZG23147.1"/>
    </source>
</evidence>
<dbReference type="EMBL" id="POUD01000004">
    <property type="protein sequence ID" value="PZG23147.1"/>
    <property type="molecule type" value="Genomic_DNA"/>
</dbReference>
<organism evidence="2 3">
    <name type="scientific">Nonomuraea aridisoli</name>
    <dbReference type="NCBI Taxonomy" id="2070368"/>
    <lineage>
        <taxon>Bacteria</taxon>
        <taxon>Bacillati</taxon>
        <taxon>Actinomycetota</taxon>
        <taxon>Actinomycetes</taxon>
        <taxon>Streptosporangiales</taxon>
        <taxon>Streptosporangiaceae</taxon>
        <taxon>Nonomuraea</taxon>
    </lineage>
</organism>
<dbReference type="Proteomes" id="UP000249304">
    <property type="component" value="Unassembled WGS sequence"/>
</dbReference>
<sequence length="87" mass="9277">MTQYRSAHRCVPLPPATGDLILDVVEGRIMYVEVLHHPEPRSVEAVNSGSPDLAACGGHGENDHLPSSVGRRATPGTPHPFPPPRPA</sequence>
<reference evidence="2 3" key="1">
    <citation type="submission" date="2018-01" db="EMBL/GenBank/DDBJ databases">
        <title>Draft genome sequence of Nonomuraea sp. KC333.</title>
        <authorList>
            <person name="Sahin N."/>
            <person name="Saygin H."/>
            <person name="Ay H."/>
        </authorList>
    </citation>
    <scope>NUCLEOTIDE SEQUENCE [LARGE SCALE GENOMIC DNA]</scope>
    <source>
        <strain evidence="2 3">KC333</strain>
    </source>
</reference>
<feature type="compositionally biased region" description="Pro residues" evidence="1">
    <location>
        <begin position="77"/>
        <end position="87"/>
    </location>
</feature>
<proteinExistence type="predicted"/>
<evidence type="ECO:0000313" key="3">
    <source>
        <dbReference type="Proteomes" id="UP000249304"/>
    </source>
</evidence>